<dbReference type="Pfam" id="PF13411">
    <property type="entry name" value="MerR_1"/>
    <property type="match status" value="1"/>
</dbReference>
<dbReference type="GO" id="GO:0003700">
    <property type="term" value="F:DNA-binding transcription factor activity"/>
    <property type="evidence" value="ECO:0007669"/>
    <property type="project" value="InterPro"/>
</dbReference>
<dbReference type="InterPro" id="IPR000551">
    <property type="entry name" value="MerR-type_HTH_dom"/>
</dbReference>
<keyword evidence="4" id="KW-0804">Transcription</keyword>
<dbReference type="AlphaFoldDB" id="A0A941HRU2"/>
<protein>
    <submittedName>
        <fullName evidence="6">MerR family transcriptional regulator</fullName>
    </submittedName>
</protein>
<evidence type="ECO:0000313" key="7">
    <source>
        <dbReference type="Proteomes" id="UP000675431"/>
    </source>
</evidence>
<dbReference type="PANTHER" id="PTHR30204:SF65">
    <property type="entry name" value="HTH-TYPE TRANSCRIPTIONAL REGULATOR TNRA"/>
    <property type="match status" value="1"/>
</dbReference>
<dbReference type="Gene3D" id="1.10.1660.10">
    <property type="match status" value="1"/>
</dbReference>
<dbReference type="InterPro" id="IPR009061">
    <property type="entry name" value="DNA-bd_dom_put_sf"/>
</dbReference>
<dbReference type="InterPro" id="IPR047057">
    <property type="entry name" value="MerR_fam"/>
</dbReference>
<dbReference type="Proteomes" id="UP000675431">
    <property type="component" value="Unassembled WGS sequence"/>
</dbReference>
<dbReference type="EMBL" id="JAGSIE010000006">
    <property type="protein sequence ID" value="MBR7552971.1"/>
    <property type="molecule type" value="Genomic_DNA"/>
</dbReference>
<evidence type="ECO:0000259" key="5">
    <source>
        <dbReference type="PROSITE" id="PS50937"/>
    </source>
</evidence>
<evidence type="ECO:0000256" key="2">
    <source>
        <dbReference type="ARBA" id="ARBA00023015"/>
    </source>
</evidence>
<dbReference type="CDD" id="cd01105">
    <property type="entry name" value="HTH_GlnR-like"/>
    <property type="match status" value="1"/>
</dbReference>
<sequence>MVAMDRKDLPLFSISIVTTLTELSPRQIRYYEEKELISPTRSKGKQRLFSFNDVDRLLEIKQLKDKGVNIAGIKEVLGMKEQGISERVRESYRTDLTEDELHSLLRKELMESGYVHHTSINRGDLSRFYHS</sequence>
<dbReference type="PROSITE" id="PS50937">
    <property type="entry name" value="HTH_MERR_2"/>
    <property type="match status" value="1"/>
</dbReference>
<name>A0A941HRU2_9BACI</name>
<proteinExistence type="predicted"/>
<evidence type="ECO:0000256" key="3">
    <source>
        <dbReference type="ARBA" id="ARBA00023125"/>
    </source>
</evidence>
<comment type="caution">
    <text evidence="6">The sequence shown here is derived from an EMBL/GenBank/DDBJ whole genome shotgun (WGS) entry which is preliminary data.</text>
</comment>
<dbReference type="SUPFAM" id="SSF46955">
    <property type="entry name" value="Putative DNA-binding domain"/>
    <property type="match status" value="1"/>
</dbReference>
<keyword evidence="1" id="KW-0678">Repressor</keyword>
<dbReference type="SMART" id="SM00422">
    <property type="entry name" value="HTH_MERR"/>
    <property type="match status" value="1"/>
</dbReference>
<accession>A0A941HRU2</accession>
<keyword evidence="2" id="KW-0805">Transcription regulation</keyword>
<keyword evidence="3" id="KW-0238">DNA-binding</keyword>
<dbReference type="PANTHER" id="PTHR30204">
    <property type="entry name" value="REDOX-CYCLING DRUG-SENSING TRANSCRIPTIONAL ACTIVATOR SOXR"/>
    <property type="match status" value="1"/>
</dbReference>
<reference evidence="6 7" key="1">
    <citation type="submission" date="2021-04" db="EMBL/GenBank/DDBJ databases">
        <title>Allobacillus sp. nov. SKP8-2 isolated from shrimp paste.</title>
        <authorList>
            <person name="Tanasupawat S."/>
            <person name="Yiamsombat S."/>
            <person name="Kanchanasin P."/>
            <person name="Kuncharoen N."/>
        </authorList>
    </citation>
    <scope>NUCLEOTIDE SEQUENCE [LARGE SCALE GENOMIC DNA]</scope>
    <source>
        <strain evidence="6 7">SKP8-2</strain>
    </source>
</reference>
<evidence type="ECO:0000256" key="1">
    <source>
        <dbReference type="ARBA" id="ARBA00022491"/>
    </source>
</evidence>
<gene>
    <name evidence="6" type="ORF">KC820_02270</name>
</gene>
<dbReference type="RefSeq" id="WP_144159156.1">
    <property type="nucleotide sequence ID" value="NZ_JAGSIE010000006.1"/>
</dbReference>
<feature type="domain" description="HTH merR-type" evidence="5">
    <location>
        <begin position="11"/>
        <end position="79"/>
    </location>
</feature>
<dbReference type="GO" id="GO:0003677">
    <property type="term" value="F:DNA binding"/>
    <property type="evidence" value="ECO:0007669"/>
    <property type="project" value="UniProtKB-KW"/>
</dbReference>
<organism evidence="6 7">
    <name type="scientific">Allobacillus saliphilus</name>
    <dbReference type="NCBI Taxonomy" id="2912308"/>
    <lineage>
        <taxon>Bacteria</taxon>
        <taxon>Bacillati</taxon>
        <taxon>Bacillota</taxon>
        <taxon>Bacilli</taxon>
        <taxon>Bacillales</taxon>
        <taxon>Bacillaceae</taxon>
        <taxon>Allobacillus</taxon>
    </lineage>
</organism>
<evidence type="ECO:0000313" key="6">
    <source>
        <dbReference type="EMBL" id="MBR7552971.1"/>
    </source>
</evidence>
<keyword evidence="7" id="KW-1185">Reference proteome</keyword>
<evidence type="ECO:0000256" key="4">
    <source>
        <dbReference type="ARBA" id="ARBA00023163"/>
    </source>
</evidence>